<evidence type="ECO:0000256" key="4">
    <source>
        <dbReference type="ARBA" id="ARBA00022840"/>
    </source>
</evidence>
<keyword evidence="7" id="KW-1185">Reference proteome</keyword>
<evidence type="ECO:0000256" key="1">
    <source>
        <dbReference type="ARBA" id="ARBA00004678"/>
    </source>
</evidence>
<keyword evidence="4" id="KW-0067">ATP-binding</keyword>
<dbReference type="Proteomes" id="UP000625711">
    <property type="component" value="Unassembled WGS sequence"/>
</dbReference>
<accession>A0A834I875</accession>
<evidence type="ECO:0000313" key="6">
    <source>
        <dbReference type="EMBL" id="KAF7273250.1"/>
    </source>
</evidence>
<dbReference type="GO" id="GO:0005524">
    <property type="term" value="F:ATP binding"/>
    <property type="evidence" value="ECO:0007669"/>
    <property type="project" value="UniProtKB-KW"/>
</dbReference>
<evidence type="ECO:0000259" key="5">
    <source>
        <dbReference type="Pfam" id="PF01583"/>
    </source>
</evidence>
<feature type="domain" description="APS kinase" evidence="5">
    <location>
        <begin position="38"/>
        <end position="85"/>
    </location>
</feature>
<keyword evidence="3" id="KW-0547">Nucleotide-binding</keyword>
<dbReference type="InterPro" id="IPR027417">
    <property type="entry name" value="P-loop_NTPase"/>
</dbReference>
<name>A0A834I875_RHYFE</name>
<evidence type="ECO:0000256" key="3">
    <source>
        <dbReference type="ARBA" id="ARBA00022741"/>
    </source>
</evidence>
<organism evidence="6 7">
    <name type="scientific">Rhynchophorus ferrugineus</name>
    <name type="common">Red palm weevil</name>
    <name type="synonym">Curculio ferrugineus</name>
    <dbReference type="NCBI Taxonomy" id="354439"/>
    <lineage>
        <taxon>Eukaryota</taxon>
        <taxon>Metazoa</taxon>
        <taxon>Ecdysozoa</taxon>
        <taxon>Arthropoda</taxon>
        <taxon>Hexapoda</taxon>
        <taxon>Insecta</taxon>
        <taxon>Pterygota</taxon>
        <taxon>Neoptera</taxon>
        <taxon>Endopterygota</taxon>
        <taxon>Coleoptera</taxon>
        <taxon>Polyphaga</taxon>
        <taxon>Cucujiformia</taxon>
        <taxon>Curculionidae</taxon>
        <taxon>Dryophthorinae</taxon>
        <taxon>Rhynchophorus</taxon>
    </lineage>
</organism>
<comment type="pathway">
    <text evidence="1">Sulfur metabolism.</text>
</comment>
<dbReference type="GO" id="GO:0050428">
    <property type="term" value="P:3'-phosphoadenosine 5'-phosphosulfate biosynthetic process"/>
    <property type="evidence" value="ECO:0007669"/>
    <property type="project" value="TreeGrafter"/>
</dbReference>
<dbReference type="SUPFAM" id="SSF52540">
    <property type="entry name" value="P-loop containing nucleoside triphosphate hydrolases"/>
    <property type="match status" value="1"/>
</dbReference>
<dbReference type="GO" id="GO:0000103">
    <property type="term" value="P:sulfate assimilation"/>
    <property type="evidence" value="ECO:0007669"/>
    <property type="project" value="TreeGrafter"/>
</dbReference>
<dbReference type="AlphaFoldDB" id="A0A834I875"/>
<keyword evidence="2" id="KW-0808">Transferase</keyword>
<evidence type="ECO:0000313" key="7">
    <source>
        <dbReference type="Proteomes" id="UP000625711"/>
    </source>
</evidence>
<dbReference type="EMBL" id="JAACXV010013520">
    <property type="protein sequence ID" value="KAF7273250.1"/>
    <property type="molecule type" value="Genomic_DNA"/>
</dbReference>
<comment type="caution">
    <text evidence="6">The sequence shown here is derived from an EMBL/GenBank/DDBJ whole genome shotgun (WGS) entry which is preliminary data.</text>
</comment>
<dbReference type="Gene3D" id="3.40.50.300">
    <property type="entry name" value="P-loop containing nucleotide triphosphate hydrolases"/>
    <property type="match status" value="1"/>
</dbReference>
<gene>
    <name evidence="6" type="ORF">GWI33_014038</name>
</gene>
<dbReference type="GO" id="GO:0004020">
    <property type="term" value="F:adenylylsulfate kinase activity"/>
    <property type="evidence" value="ECO:0007669"/>
    <property type="project" value="TreeGrafter"/>
</dbReference>
<proteinExistence type="predicted"/>
<protein>
    <recommendedName>
        <fullName evidence="5">APS kinase domain-containing protein</fullName>
    </recommendedName>
</protein>
<reference evidence="6" key="1">
    <citation type="submission" date="2020-08" db="EMBL/GenBank/DDBJ databases">
        <title>Genome sequencing and assembly of the red palm weevil Rhynchophorus ferrugineus.</title>
        <authorList>
            <person name="Dias G.B."/>
            <person name="Bergman C.M."/>
            <person name="Manee M."/>
        </authorList>
    </citation>
    <scope>NUCLEOTIDE SEQUENCE</scope>
    <source>
        <strain evidence="6">AA-2017</strain>
        <tissue evidence="6">Whole larva</tissue>
    </source>
</reference>
<sequence length="98" mass="11165">MSTNWDQQVATNVSYEMRHVSREKRAQILGSGDQRRFRGCTVWFTGLSGAGKTTISFALEEFLVCNGIPSYSLDGDNMRTGLYNNKIQFLLLKMDNYN</sequence>
<dbReference type="PANTHER" id="PTHR11055:SF1">
    <property type="entry name" value="PAPS SYNTHETASE, ISOFORM D"/>
    <property type="match status" value="1"/>
</dbReference>
<dbReference type="PANTHER" id="PTHR11055">
    <property type="entry name" value="BIFUNCTIONAL 3'-PHOSPHOADENOSINE 5'-PHOSPHOSULFATE SYNTHASE"/>
    <property type="match status" value="1"/>
</dbReference>
<dbReference type="OrthoDB" id="506431at2759"/>
<dbReference type="InterPro" id="IPR059117">
    <property type="entry name" value="APS_kinase_dom"/>
</dbReference>
<dbReference type="Pfam" id="PF01583">
    <property type="entry name" value="APS_kinase"/>
    <property type="match status" value="1"/>
</dbReference>
<evidence type="ECO:0000256" key="2">
    <source>
        <dbReference type="ARBA" id="ARBA00022679"/>
    </source>
</evidence>